<dbReference type="RefSeq" id="WP_077450422.1">
    <property type="nucleotide sequence ID" value="NZ_FUGE01000080.1"/>
</dbReference>
<dbReference type="Pfam" id="PF01782">
    <property type="entry name" value="RimM"/>
    <property type="match status" value="1"/>
</dbReference>
<evidence type="ECO:0000259" key="7">
    <source>
        <dbReference type="Pfam" id="PF24986"/>
    </source>
</evidence>
<dbReference type="InterPro" id="IPR011033">
    <property type="entry name" value="PRC_barrel-like_sf"/>
</dbReference>
<dbReference type="NCBIfam" id="TIGR02273">
    <property type="entry name" value="16S_RimM"/>
    <property type="match status" value="1"/>
</dbReference>
<dbReference type="InterPro" id="IPR036976">
    <property type="entry name" value="RimM_N_sf"/>
</dbReference>
<keyword evidence="4 5" id="KW-0143">Chaperone</keyword>
<dbReference type="HAMAP" id="MF_00014">
    <property type="entry name" value="Ribosome_mat_RimM"/>
    <property type="match status" value="1"/>
</dbReference>
<comment type="subcellular location">
    <subcellularLocation>
        <location evidence="5">Cytoplasm</location>
    </subcellularLocation>
</comment>
<evidence type="ECO:0000313" key="8">
    <source>
        <dbReference type="EMBL" id="SJM68209.1"/>
    </source>
</evidence>
<evidence type="ECO:0000256" key="3">
    <source>
        <dbReference type="ARBA" id="ARBA00022552"/>
    </source>
</evidence>
<dbReference type="GO" id="GO:0042274">
    <property type="term" value="P:ribosomal small subunit biogenesis"/>
    <property type="evidence" value="ECO:0007669"/>
    <property type="project" value="UniProtKB-UniRule"/>
</dbReference>
<dbReference type="GO" id="GO:0005840">
    <property type="term" value="C:ribosome"/>
    <property type="evidence" value="ECO:0007669"/>
    <property type="project" value="InterPro"/>
</dbReference>
<dbReference type="SUPFAM" id="SSF50447">
    <property type="entry name" value="Translation proteins"/>
    <property type="match status" value="1"/>
</dbReference>
<evidence type="ECO:0000256" key="5">
    <source>
        <dbReference type="HAMAP-Rule" id="MF_00014"/>
    </source>
</evidence>
<protein>
    <recommendedName>
        <fullName evidence="5">Ribosome maturation factor RimM</fullName>
    </recommendedName>
</protein>
<evidence type="ECO:0000256" key="1">
    <source>
        <dbReference type="ARBA" id="ARBA00022490"/>
    </source>
</evidence>
<feature type="domain" description="RimM N-terminal" evidence="6">
    <location>
        <begin position="12"/>
        <end position="92"/>
    </location>
</feature>
<dbReference type="InterPro" id="IPR011961">
    <property type="entry name" value="RimM"/>
</dbReference>
<dbReference type="InterPro" id="IPR009000">
    <property type="entry name" value="Transl_B-barrel_sf"/>
</dbReference>
<dbReference type="STRING" id="1945521.A1232T_00582"/>
<comment type="subunit">
    <text evidence="5">Binds ribosomal protein uS19.</text>
</comment>
<gene>
    <name evidence="5 8" type="primary">rimM</name>
    <name evidence="8" type="ORF">A1232T_00582</name>
</gene>
<proteinExistence type="inferred from homology"/>
<comment type="function">
    <text evidence="5">An accessory protein needed during the final step in the assembly of 30S ribosomal subunit, possibly for assembly of the head region. Essential for efficient processing of 16S rRNA. May be needed both before and after RbfA during the maturation of 16S rRNA. It has affinity for free ribosomal 30S subunits but not for 70S ribosomes.</text>
</comment>
<dbReference type="Gene3D" id="2.40.30.60">
    <property type="entry name" value="RimM"/>
    <property type="match status" value="1"/>
</dbReference>
<keyword evidence="2 5" id="KW-0690">Ribosome biogenesis</keyword>
<accession>A0A1R4GJ79</accession>
<dbReference type="InterPro" id="IPR002676">
    <property type="entry name" value="RimM_N"/>
</dbReference>
<evidence type="ECO:0000259" key="6">
    <source>
        <dbReference type="Pfam" id="PF01782"/>
    </source>
</evidence>
<dbReference type="InterPro" id="IPR056792">
    <property type="entry name" value="PRC_RimM"/>
</dbReference>
<dbReference type="PANTHER" id="PTHR33692:SF1">
    <property type="entry name" value="RIBOSOME MATURATION FACTOR RIMM"/>
    <property type="match status" value="1"/>
</dbReference>
<evidence type="ECO:0000313" key="9">
    <source>
        <dbReference type="Proteomes" id="UP000188357"/>
    </source>
</evidence>
<keyword evidence="9" id="KW-1185">Reference proteome</keyword>
<comment type="similarity">
    <text evidence="5">Belongs to the RimM family.</text>
</comment>
<dbReference type="GO" id="GO:0043022">
    <property type="term" value="F:ribosome binding"/>
    <property type="evidence" value="ECO:0007669"/>
    <property type="project" value="InterPro"/>
</dbReference>
<feature type="domain" description="Ribosome maturation factor RimM PRC barrel" evidence="7">
    <location>
        <begin position="104"/>
        <end position="174"/>
    </location>
</feature>
<comment type="domain">
    <text evidence="5">The PRC barrel domain binds ribosomal protein uS19.</text>
</comment>
<dbReference type="Pfam" id="PF24986">
    <property type="entry name" value="PRC_RimM"/>
    <property type="match status" value="1"/>
</dbReference>
<dbReference type="Gene3D" id="2.30.30.240">
    <property type="entry name" value="PRC-barrel domain"/>
    <property type="match status" value="1"/>
</dbReference>
<keyword evidence="3 5" id="KW-0698">rRNA processing</keyword>
<dbReference type="PANTHER" id="PTHR33692">
    <property type="entry name" value="RIBOSOME MATURATION FACTOR RIMM"/>
    <property type="match status" value="1"/>
</dbReference>
<keyword evidence="1 5" id="KW-0963">Cytoplasm</keyword>
<name>A0A1R4GJ79_9GAMM</name>
<dbReference type="AlphaFoldDB" id="A0A1R4GJ79"/>
<reference evidence="8 9" key="1">
    <citation type="submission" date="2017-02" db="EMBL/GenBank/DDBJ databases">
        <authorList>
            <person name="Peterson S.W."/>
        </authorList>
    </citation>
    <scope>NUCLEOTIDE SEQUENCE [LARGE SCALE GENOMIC DNA]</scope>
    <source>
        <strain evidence="8">Psychrobacter_piechaudii</strain>
    </source>
</reference>
<dbReference type="GO" id="GO:0006364">
    <property type="term" value="P:rRNA processing"/>
    <property type="evidence" value="ECO:0007669"/>
    <property type="project" value="UniProtKB-UniRule"/>
</dbReference>
<dbReference type="SUPFAM" id="SSF50346">
    <property type="entry name" value="PRC-barrel domain"/>
    <property type="match status" value="1"/>
</dbReference>
<dbReference type="Proteomes" id="UP000188357">
    <property type="component" value="Unassembled WGS sequence"/>
</dbReference>
<evidence type="ECO:0000256" key="4">
    <source>
        <dbReference type="ARBA" id="ARBA00023186"/>
    </source>
</evidence>
<dbReference type="GO" id="GO:0005737">
    <property type="term" value="C:cytoplasm"/>
    <property type="evidence" value="ECO:0007669"/>
    <property type="project" value="UniProtKB-SubCell"/>
</dbReference>
<organism evidence="8 9">
    <name type="scientific">Psychrobacter piechaudii</name>
    <dbReference type="NCBI Taxonomy" id="1945521"/>
    <lineage>
        <taxon>Bacteria</taxon>
        <taxon>Pseudomonadati</taxon>
        <taxon>Pseudomonadota</taxon>
        <taxon>Gammaproteobacteria</taxon>
        <taxon>Moraxellales</taxon>
        <taxon>Moraxellaceae</taxon>
        <taxon>Psychrobacter</taxon>
    </lineage>
</organism>
<dbReference type="OrthoDB" id="9783509at2"/>
<sequence>MTTPNADSLMKIGQLKKPYGIKGWLWVFSETEEREAIFSYSPWWMKTATGFKPLTVTDWRKQGSGIVAQFEQVPDRNIAETMNGVSIWIDKDSLPETEEGEYYWSDLVGLSVINKQQECLGTIKELFETGAHPIMKVVPSKDSIDDEPRMIPWHKQTVDVVDLAAGQMIVDWERDF</sequence>
<dbReference type="EMBL" id="FUGE01000080">
    <property type="protein sequence ID" value="SJM68209.1"/>
    <property type="molecule type" value="Genomic_DNA"/>
</dbReference>
<evidence type="ECO:0000256" key="2">
    <source>
        <dbReference type="ARBA" id="ARBA00022517"/>
    </source>
</evidence>